<dbReference type="Pfam" id="PF20434">
    <property type="entry name" value="BD-FAE"/>
    <property type="match status" value="1"/>
</dbReference>
<dbReference type="Proteomes" id="UP000823963">
    <property type="component" value="Unassembled WGS sequence"/>
</dbReference>
<dbReference type="AlphaFoldDB" id="A0A9D1UWT0"/>
<gene>
    <name evidence="2" type="ORF">H9861_04060</name>
</gene>
<dbReference type="SUPFAM" id="SSF53474">
    <property type="entry name" value="alpha/beta-Hydrolases"/>
    <property type="match status" value="1"/>
</dbReference>
<proteinExistence type="predicted"/>
<accession>A0A9D1UWT0</accession>
<organism evidence="2 3">
    <name type="scientific">Candidatus Ligilactobacillus excrementigallinarum</name>
    <dbReference type="NCBI Taxonomy" id="2838641"/>
    <lineage>
        <taxon>Bacteria</taxon>
        <taxon>Bacillati</taxon>
        <taxon>Bacillota</taxon>
        <taxon>Bacilli</taxon>
        <taxon>Lactobacillales</taxon>
        <taxon>Lactobacillaceae</taxon>
        <taxon>Ligilactobacillus</taxon>
    </lineage>
</organism>
<sequence>MSEILNEPAQEQYPQVKLNLAFNPQQFLHVIVPAKQGTKRQYHPLIVFVTEKVAVGQANLHFKPLMDLASHGFTIAIIPAEQLHGMAQEQVVQLKTAIRYLMLHAYQYDIDTNRCFLWGEKQGALLSALCILTANVQEWNAEDARVLPLRFKGGILFGLSESETLLAQIPQHKCAPLFIFNGEDDVQTDTVALENFAEAFKQQHHEIQITTLQKTVNGTDAFYTPYVLTILENIFTNYAKH</sequence>
<comment type="caution">
    <text evidence="2">The sequence shown here is derived from an EMBL/GenBank/DDBJ whole genome shotgun (WGS) entry which is preliminary data.</text>
</comment>
<protein>
    <recommendedName>
        <fullName evidence="1">BD-FAE-like domain-containing protein</fullName>
    </recommendedName>
</protein>
<dbReference type="InterPro" id="IPR049492">
    <property type="entry name" value="BD-FAE-like_dom"/>
</dbReference>
<feature type="domain" description="BD-FAE-like" evidence="1">
    <location>
        <begin position="66"/>
        <end position="142"/>
    </location>
</feature>
<dbReference type="Gene3D" id="3.40.50.1820">
    <property type="entry name" value="alpha/beta hydrolase"/>
    <property type="match status" value="1"/>
</dbReference>
<name>A0A9D1UWT0_9LACO</name>
<evidence type="ECO:0000313" key="3">
    <source>
        <dbReference type="Proteomes" id="UP000823963"/>
    </source>
</evidence>
<dbReference type="EMBL" id="DXFP01000034">
    <property type="protein sequence ID" value="HIX01910.1"/>
    <property type="molecule type" value="Genomic_DNA"/>
</dbReference>
<dbReference type="InterPro" id="IPR029058">
    <property type="entry name" value="AB_hydrolase_fold"/>
</dbReference>
<reference evidence="2" key="1">
    <citation type="journal article" date="2021" name="PeerJ">
        <title>Extensive microbial diversity within the chicken gut microbiome revealed by metagenomics and culture.</title>
        <authorList>
            <person name="Gilroy R."/>
            <person name="Ravi A."/>
            <person name="Getino M."/>
            <person name="Pursley I."/>
            <person name="Horton D.L."/>
            <person name="Alikhan N.F."/>
            <person name="Baker D."/>
            <person name="Gharbi K."/>
            <person name="Hall N."/>
            <person name="Watson M."/>
            <person name="Adriaenssens E.M."/>
            <person name="Foster-Nyarko E."/>
            <person name="Jarju S."/>
            <person name="Secka A."/>
            <person name="Antonio M."/>
            <person name="Oren A."/>
            <person name="Chaudhuri R.R."/>
            <person name="La Ragione R."/>
            <person name="Hildebrand F."/>
            <person name="Pallen M.J."/>
        </authorList>
    </citation>
    <scope>NUCLEOTIDE SEQUENCE</scope>
    <source>
        <strain evidence="2">6627</strain>
    </source>
</reference>
<evidence type="ECO:0000313" key="2">
    <source>
        <dbReference type="EMBL" id="HIX01910.1"/>
    </source>
</evidence>
<evidence type="ECO:0000259" key="1">
    <source>
        <dbReference type="Pfam" id="PF20434"/>
    </source>
</evidence>
<reference evidence="2" key="2">
    <citation type="submission" date="2021-04" db="EMBL/GenBank/DDBJ databases">
        <authorList>
            <person name="Gilroy R."/>
        </authorList>
    </citation>
    <scope>NUCLEOTIDE SEQUENCE</scope>
    <source>
        <strain evidence="2">6627</strain>
    </source>
</reference>